<sequence length="286" mass="29617">MPSTTEAEAQVALKEFDSIFSVKGKVAVVTGGSRGLGLHAASGLLQAGASKVYITSRKAKACEEAVAALNALPNKAAGAKAISVPADSSKISEIEALVKEVSKTTDHVDILLANAGATWGASFEKHPESAFSKVMDLNVKSVFYTVQKFGPLLEKNASQRDPSRVIITGSVAGIGTGTIGENATFGYSASKAAVLHLARNLAMELASKHILVNSIAPGFFPSKMANGLMEMMGGQENLASLVPNGKLGEPEDFAATVVFLSSRAANHINATTTVIDGGSIWARSSL</sequence>
<keyword evidence="2" id="KW-0521">NADP</keyword>
<name>A0A8H3EH99_9LECA</name>
<evidence type="ECO:0000256" key="4">
    <source>
        <dbReference type="RuleBase" id="RU000363"/>
    </source>
</evidence>
<evidence type="ECO:0000313" key="5">
    <source>
        <dbReference type="EMBL" id="CAF9907121.1"/>
    </source>
</evidence>
<dbReference type="InterPro" id="IPR052178">
    <property type="entry name" value="Sec_Metab_Biosynth_SDR"/>
</dbReference>
<dbReference type="PRINTS" id="PR00081">
    <property type="entry name" value="GDHRDH"/>
</dbReference>
<dbReference type="AlphaFoldDB" id="A0A8H3EH99"/>
<reference evidence="5" key="1">
    <citation type="submission" date="2021-03" db="EMBL/GenBank/DDBJ databases">
        <authorList>
            <person name="Tagirdzhanova G."/>
        </authorList>
    </citation>
    <scope>NUCLEOTIDE SEQUENCE</scope>
</reference>
<evidence type="ECO:0000256" key="1">
    <source>
        <dbReference type="ARBA" id="ARBA00006484"/>
    </source>
</evidence>
<dbReference type="InterPro" id="IPR002347">
    <property type="entry name" value="SDR_fam"/>
</dbReference>
<evidence type="ECO:0000313" key="6">
    <source>
        <dbReference type="Proteomes" id="UP000664169"/>
    </source>
</evidence>
<evidence type="ECO:0000256" key="3">
    <source>
        <dbReference type="ARBA" id="ARBA00023002"/>
    </source>
</evidence>
<gene>
    <name evidence="5" type="ORF">GOMPHAMPRED_005023</name>
</gene>
<dbReference type="FunFam" id="3.40.50.720:FF:000084">
    <property type="entry name" value="Short-chain dehydrogenase reductase"/>
    <property type="match status" value="1"/>
</dbReference>
<dbReference type="InterPro" id="IPR020904">
    <property type="entry name" value="Sc_DH/Rdtase_CS"/>
</dbReference>
<dbReference type="OrthoDB" id="294295at2759"/>
<comment type="similarity">
    <text evidence="1 4">Belongs to the short-chain dehydrogenases/reductases (SDR) family.</text>
</comment>
<accession>A0A8H3EH99</accession>
<dbReference type="SUPFAM" id="SSF51735">
    <property type="entry name" value="NAD(P)-binding Rossmann-fold domains"/>
    <property type="match status" value="1"/>
</dbReference>
<keyword evidence="6" id="KW-1185">Reference proteome</keyword>
<evidence type="ECO:0000256" key="2">
    <source>
        <dbReference type="ARBA" id="ARBA00022857"/>
    </source>
</evidence>
<dbReference type="Pfam" id="PF00106">
    <property type="entry name" value="adh_short"/>
    <property type="match status" value="1"/>
</dbReference>
<keyword evidence="3" id="KW-0560">Oxidoreductase</keyword>
<dbReference type="PANTHER" id="PTHR43618:SF12">
    <property type="entry name" value="OXIDOREDUCTASE, SHORT-CHAIN DEHYDROGENASE_REDUCTASE FAMILY (AFU_ORTHOLOGUE AFUA_1G14540)"/>
    <property type="match status" value="1"/>
</dbReference>
<organism evidence="5 6">
    <name type="scientific">Gomphillus americanus</name>
    <dbReference type="NCBI Taxonomy" id="1940652"/>
    <lineage>
        <taxon>Eukaryota</taxon>
        <taxon>Fungi</taxon>
        <taxon>Dikarya</taxon>
        <taxon>Ascomycota</taxon>
        <taxon>Pezizomycotina</taxon>
        <taxon>Lecanoromycetes</taxon>
        <taxon>OSLEUM clade</taxon>
        <taxon>Ostropomycetidae</taxon>
        <taxon>Ostropales</taxon>
        <taxon>Graphidaceae</taxon>
        <taxon>Gomphilloideae</taxon>
        <taxon>Gomphillus</taxon>
    </lineage>
</organism>
<protein>
    <submittedName>
        <fullName evidence="5">Uncharacterized protein</fullName>
    </submittedName>
</protein>
<proteinExistence type="inferred from homology"/>
<dbReference type="PROSITE" id="PS00061">
    <property type="entry name" value="ADH_SHORT"/>
    <property type="match status" value="1"/>
</dbReference>
<dbReference type="GO" id="GO:0016491">
    <property type="term" value="F:oxidoreductase activity"/>
    <property type="evidence" value="ECO:0007669"/>
    <property type="project" value="UniProtKB-KW"/>
</dbReference>
<dbReference type="PRINTS" id="PR00080">
    <property type="entry name" value="SDRFAMILY"/>
</dbReference>
<dbReference type="PANTHER" id="PTHR43618">
    <property type="entry name" value="7-ALPHA-HYDROXYSTEROID DEHYDROGENASE"/>
    <property type="match status" value="1"/>
</dbReference>
<dbReference type="Proteomes" id="UP000664169">
    <property type="component" value="Unassembled WGS sequence"/>
</dbReference>
<dbReference type="Gene3D" id="3.40.50.720">
    <property type="entry name" value="NAD(P)-binding Rossmann-like Domain"/>
    <property type="match status" value="1"/>
</dbReference>
<dbReference type="EMBL" id="CAJPDQ010000003">
    <property type="protein sequence ID" value="CAF9907121.1"/>
    <property type="molecule type" value="Genomic_DNA"/>
</dbReference>
<dbReference type="InterPro" id="IPR036291">
    <property type="entry name" value="NAD(P)-bd_dom_sf"/>
</dbReference>
<comment type="caution">
    <text evidence="5">The sequence shown here is derived from an EMBL/GenBank/DDBJ whole genome shotgun (WGS) entry which is preliminary data.</text>
</comment>